<reference evidence="1 2" key="1">
    <citation type="submission" date="2007-06" db="EMBL/GenBank/DDBJ databases">
        <title>The Genome Sequence of Coccidioides posadasii RMSCC_3488.</title>
        <authorList>
            <consortium name="Coccidioides Genome Resources Consortium"/>
            <consortium name="The Broad Institute Genome Sequencing Platform"/>
            <person name="Henn M.R."/>
            <person name="Sykes S."/>
            <person name="Young S."/>
            <person name="Jaffe D."/>
            <person name="Berlin A."/>
            <person name="Alvarez P."/>
            <person name="Butler J."/>
            <person name="Gnerre S."/>
            <person name="Grabherr M."/>
            <person name="Mauceli E."/>
            <person name="Brockman W."/>
            <person name="Kodira C."/>
            <person name="Alvarado L."/>
            <person name="Zeng Q."/>
            <person name="Crawford M."/>
            <person name="Antoine C."/>
            <person name="Devon K."/>
            <person name="Galgiani J."/>
            <person name="Orsborn K."/>
            <person name="Lewis M.L."/>
            <person name="Nusbaum C."/>
            <person name="Galagan J."/>
            <person name="Birren B."/>
        </authorList>
    </citation>
    <scope>NUCLEOTIDE SEQUENCE [LARGE SCALE GENOMIC DNA]</scope>
    <source>
        <strain evidence="1 2">RMSCC 3488</strain>
    </source>
</reference>
<sequence length="79" mass="8947">MLEFQKALEENSAASLMSLVPAIVERTKMLSIASSPQEFPLSFPENSARWIRIVTSLKPRADKEDTLGFTRRVVIRGQR</sequence>
<organism evidence="1 2">
    <name type="scientific">Coccidioides posadasii RMSCC 3488</name>
    <dbReference type="NCBI Taxonomy" id="454284"/>
    <lineage>
        <taxon>Eukaryota</taxon>
        <taxon>Fungi</taxon>
        <taxon>Dikarya</taxon>
        <taxon>Ascomycota</taxon>
        <taxon>Pezizomycotina</taxon>
        <taxon>Eurotiomycetes</taxon>
        <taxon>Eurotiomycetidae</taxon>
        <taxon>Onygenales</taxon>
        <taxon>Onygenaceae</taxon>
        <taxon>Coccidioides</taxon>
    </lineage>
</organism>
<dbReference type="AlphaFoldDB" id="A0A0J6F676"/>
<accession>A0A0J6F676</accession>
<dbReference type="Proteomes" id="UP000054567">
    <property type="component" value="Unassembled WGS sequence"/>
</dbReference>
<name>A0A0J6F676_COCPO</name>
<dbReference type="EMBL" id="DS268109">
    <property type="protein sequence ID" value="KMM64780.1"/>
    <property type="molecule type" value="Genomic_DNA"/>
</dbReference>
<protein>
    <submittedName>
        <fullName evidence="1">Uncharacterized protein</fullName>
    </submittedName>
</protein>
<reference evidence="2" key="3">
    <citation type="journal article" date="2010" name="Genome Res.">
        <title>Population genomic sequencing of Coccidioides fungi reveals recent hybridization and transposon control.</title>
        <authorList>
            <person name="Neafsey D.E."/>
            <person name="Barker B.M."/>
            <person name="Sharpton T.J."/>
            <person name="Stajich J.E."/>
            <person name="Park D.J."/>
            <person name="Whiston E."/>
            <person name="Hung C.-Y."/>
            <person name="McMahan C."/>
            <person name="White J."/>
            <person name="Sykes S."/>
            <person name="Heiman D."/>
            <person name="Young S."/>
            <person name="Zeng Q."/>
            <person name="Abouelleil A."/>
            <person name="Aftuck L."/>
            <person name="Bessette D."/>
            <person name="Brown A."/>
            <person name="FitzGerald M."/>
            <person name="Lui A."/>
            <person name="Macdonald J.P."/>
            <person name="Priest M."/>
            <person name="Orbach M.J."/>
            <person name="Galgiani J.N."/>
            <person name="Kirkland T.N."/>
            <person name="Cole G.T."/>
            <person name="Birren B.W."/>
            <person name="Henn M.R."/>
            <person name="Taylor J.W."/>
            <person name="Rounsley S.D."/>
        </authorList>
    </citation>
    <scope>NUCLEOTIDE SEQUENCE [LARGE SCALE GENOMIC DNA]</scope>
    <source>
        <strain evidence="2">RMSCC 3488</strain>
    </source>
</reference>
<reference evidence="2" key="2">
    <citation type="journal article" date="2009" name="Genome Res.">
        <title>Comparative genomic analyses of the human fungal pathogens Coccidioides and their relatives.</title>
        <authorList>
            <person name="Sharpton T.J."/>
            <person name="Stajich J.E."/>
            <person name="Rounsley S.D."/>
            <person name="Gardner M.J."/>
            <person name="Wortman J.R."/>
            <person name="Jordar V.S."/>
            <person name="Maiti R."/>
            <person name="Kodira C.D."/>
            <person name="Neafsey D.E."/>
            <person name="Zeng Q."/>
            <person name="Hung C.-Y."/>
            <person name="McMahan C."/>
            <person name="Muszewska A."/>
            <person name="Grynberg M."/>
            <person name="Mandel M.A."/>
            <person name="Kellner E.M."/>
            <person name="Barker B.M."/>
            <person name="Galgiani J.N."/>
            <person name="Orbach M.J."/>
            <person name="Kirkland T.N."/>
            <person name="Cole G.T."/>
            <person name="Henn M.R."/>
            <person name="Birren B.W."/>
            <person name="Taylor J.W."/>
        </authorList>
    </citation>
    <scope>NUCLEOTIDE SEQUENCE [LARGE SCALE GENOMIC DNA]</scope>
    <source>
        <strain evidence="2">RMSCC 3488</strain>
    </source>
</reference>
<dbReference type="VEuPathDB" id="FungiDB:CPAG_01132"/>
<gene>
    <name evidence="1" type="ORF">CPAG_01132</name>
</gene>
<evidence type="ECO:0000313" key="1">
    <source>
        <dbReference type="EMBL" id="KMM64780.1"/>
    </source>
</evidence>
<evidence type="ECO:0000313" key="2">
    <source>
        <dbReference type="Proteomes" id="UP000054567"/>
    </source>
</evidence>
<proteinExistence type="predicted"/>